<comment type="caution">
    <text evidence="2">The sequence shown here is derived from an EMBL/GenBank/DDBJ whole genome shotgun (WGS) entry which is preliminary data.</text>
</comment>
<dbReference type="Pfam" id="PF01738">
    <property type="entry name" value="DLH"/>
    <property type="match status" value="1"/>
</dbReference>
<dbReference type="EMBL" id="JAAXKZ010000106">
    <property type="protein sequence ID" value="NMH94354.1"/>
    <property type="molecule type" value="Genomic_DNA"/>
</dbReference>
<evidence type="ECO:0000313" key="3">
    <source>
        <dbReference type="Proteomes" id="UP000586918"/>
    </source>
</evidence>
<protein>
    <submittedName>
        <fullName evidence="2">Dienelactone hydrolase family protein</fullName>
    </submittedName>
</protein>
<dbReference type="Proteomes" id="UP000586918">
    <property type="component" value="Unassembled WGS sequence"/>
</dbReference>
<dbReference type="AlphaFoldDB" id="A0A848DPV9"/>
<gene>
    <name evidence="2" type="ORF">HF519_22790</name>
</gene>
<dbReference type="PANTHER" id="PTHR46623">
    <property type="entry name" value="CARBOXYMETHYLENEBUTENOLIDASE-RELATED"/>
    <property type="match status" value="1"/>
</dbReference>
<keyword evidence="2" id="KW-0378">Hydrolase</keyword>
<dbReference type="InterPro" id="IPR002925">
    <property type="entry name" value="Dienelactn_hydro"/>
</dbReference>
<organism evidence="2 3">
    <name type="scientific">Pseudonocardia bannensis</name>
    <dbReference type="NCBI Taxonomy" id="630973"/>
    <lineage>
        <taxon>Bacteria</taxon>
        <taxon>Bacillati</taxon>
        <taxon>Actinomycetota</taxon>
        <taxon>Actinomycetes</taxon>
        <taxon>Pseudonocardiales</taxon>
        <taxon>Pseudonocardiaceae</taxon>
        <taxon>Pseudonocardia</taxon>
    </lineage>
</organism>
<name>A0A848DPV9_9PSEU</name>
<proteinExistence type="predicted"/>
<dbReference type="GO" id="GO:0016787">
    <property type="term" value="F:hydrolase activity"/>
    <property type="evidence" value="ECO:0007669"/>
    <property type="project" value="UniProtKB-KW"/>
</dbReference>
<accession>A0A848DPV9</accession>
<reference evidence="2 3" key="1">
    <citation type="submission" date="2020-04" db="EMBL/GenBank/DDBJ databases">
        <authorList>
            <person name="Klaysubun C."/>
            <person name="Duangmal K."/>
            <person name="Lipun K."/>
        </authorList>
    </citation>
    <scope>NUCLEOTIDE SEQUENCE [LARGE SCALE GENOMIC DNA]</scope>
    <source>
        <strain evidence="2 3">DSM 45300</strain>
    </source>
</reference>
<sequence>MAIRHLHDRSEVVAETWTVPTADGGMGVHVRRPEGDGPFPVVVFFHHGPGLDDGSREAMNRIAAAGHLVVAPDRYHREGSWITFDTAELLSGGPDSEPMRRCLALITGTTDDMVETDLRALLDRLGDEPSARHEPMGCVGYCVGARSVVRSMAGHPDVLTAGAMLHPSFCVEPEPGSPHLAVPQLSGELYVAIGGADHMASAEANRPLIEAVAELGERGLVEIHDGADHGFAVPGPSYHEAAGERSYQRVLSLFARALV</sequence>
<dbReference type="RefSeq" id="WP_169415041.1">
    <property type="nucleotide sequence ID" value="NZ_JAAXKZ010000106.1"/>
</dbReference>
<dbReference type="InterPro" id="IPR029058">
    <property type="entry name" value="AB_hydrolase_fold"/>
</dbReference>
<feature type="domain" description="Dienelactone hydrolase" evidence="1">
    <location>
        <begin position="30"/>
        <end position="257"/>
    </location>
</feature>
<dbReference type="Gene3D" id="3.40.50.1820">
    <property type="entry name" value="alpha/beta hydrolase"/>
    <property type="match status" value="1"/>
</dbReference>
<evidence type="ECO:0000259" key="1">
    <source>
        <dbReference type="Pfam" id="PF01738"/>
    </source>
</evidence>
<dbReference type="SUPFAM" id="SSF53474">
    <property type="entry name" value="alpha/beta-Hydrolases"/>
    <property type="match status" value="1"/>
</dbReference>
<evidence type="ECO:0000313" key="2">
    <source>
        <dbReference type="EMBL" id="NMH94354.1"/>
    </source>
</evidence>
<keyword evidence="3" id="KW-1185">Reference proteome</keyword>
<dbReference type="InterPro" id="IPR051049">
    <property type="entry name" value="Dienelactone_hydrolase-like"/>
</dbReference>
<dbReference type="PANTHER" id="PTHR46623:SF10">
    <property type="entry name" value="CARBOXYMETHYLENEBUTENOLIDASE HOMOLOG"/>
    <property type="match status" value="1"/>
</dbReference>